<organism evidence="1">
    <name type="scientific">Schlesneria paludicola</name>
    <dbReference type="NCBI Taxonomy" id="360056"/>
    <lineage>
        <taxon>Bacteria</taxon>
        <taxon>Pseudomonadati</taxon>
        <taxon>Planctomycetota</taxon>
        <taxon>Planctomycetia</taxon>
        <taxon>Planctomycetales</taxon>
        <taxon>Planctomycetaceae</taxon>
        <taxon>Schlesneria</taxon>
    </lineage>
</organism>
<accession>A0A7C4LKL7</accession>
<dbReference type="EMBL" id="DSVQ01000012">
    <property type="protein sequence ID" value="HGT39462.1"/>
    <property type="molecule type" value="Genomic_DNA"/>
</dbReference>
<name>A0A7C4LKL7_9PLAN</name>
<evidence type="ECO:0000313" key="1">
    <source>
        <dbReference type="EMBL" id="HGT39462.1"/>
    </source>
</evidence>
<proteinExistence type="predicted"/>
<reference evidence="1" key="1">
    <citation type="journal article" date="2020" name="mSystems">
        <title>Genome- and Community-Level Interaction Insights into Carbon Utilization and Element Cycling Functions of Hydrothermarchaeota in Hydrothermal Sediment.</title>
        <authorList>
            <person name="Zhou Z."/>
            <person name="Liu Y."/>
            <person name="Xu W."/>
            <person name="Pan J."/>
            <person name="Luo Z.H."/>
            <person name="Li M."/>
        </authorList>
    </citation>
    <scope>NUCLEOTIDE SEQUENCE [LARGE SCALE GENOMIC DNA]</scope>
    <source>
        <strain evidence="1">SpSt-508</strain>
    </source>
</reference>
<gene>
    <name evidence="1" type="ORF">ENS64_09410</name>
</gene>
<comment type="caution">
    <text evidence="1">The sequence shown here is derived from an EMBL/GenBank/DDBJ whole genome shotgun (WGS) entry which is preliminary data.</text>
</comment>
<protein>
    <submittedName>
        <fullName evidence="1">Uncharacterized protein</fullName>
    </submittedName>
</protein>
<sequence>MAVCGVCVWGGLVLADEQPAAARNDVAALEKEFADKLTGSALVGTFSVDGRNGQPKEERYEISSAKKLQGHDWVITSRIKYGDKDVVLPVVVQVFWADDTPMISLTNRTIPGLGTFTARVFFHGERYAGTWQHDEVGGHMWGRIEKKKSDTQAQPSDKTP</sequence>
<dbReference type="AlphaFoldDB" id="A0A7C4LKL7"/>